<evidence type="ECO:0000313" key="7">
    <source>
        <dbReference type="EMBL" id="MFD2907769.1"/>
    </source>
</evidence>
<keyword evidence="2 6" id="KW-1003">Cell membrane</keyword>
<dbReference type="NCBIfam" id="TIGR00773">
    <property type="entry name" value="NhaA"/>
    <property type="match status" value="1"/>
</dbReference>
<feature type="transmembrane region" description="Helical" evidence="6">
    <location>
        <begin position="108"/>
        <end position="129"/>
    </location>
</feature>
<keyword evidence="4 6" id="KW-1133">Transmembrane helix</keyword>
<dbReference type="EMBL" id="JBHUOL010000006">
    <property type="protein sequence ID" value="MFD2907769.1"/>
    <property type="molecule type" value="Genomic_DNA"/>
</dbReference>
<dbReference type="Pfam" id="PF06965">
    <property type="entry name" value="Na_H_antiport_1"/>
    <property type="match status" value="1"/>
</dbReference>
<name>A0ABW5Z4M4_9FLAO</name>
<evidence type="ECO:0000256" key="6">
    <source>
        <dbReference type="HAMAP-Rule" id="MF_01844"/>
    </source>
</evidence>
<feature type="transmembrane region" description="Helical" evidence="6">
    <location>
        <begin position="167"/>
        <end position="189"/>
    </location>
</feature>
<keyword evidence="3 6" id="KW-0812">Transmembrane</keyword>
<keyword evidence="5 6" id="KW-0472">Membrane</keyword>
<keyword evidence="6" id="KW-0813">Transport</keyword>
<dbReference type="Proteomes" id="UP001597549">
    <property type="component" value="Unassembled WGS sequence"/>
</dbReference>
<evidence type="ECO:0000256" key="3">
    <source>
        <dbReference type="ARBA" id="ARBA00022692"/>
    </source>
</evidence>
<feature type="transmembrane region" description="Helical" evidence="6">
    <location>
        <begin position="316"/>
        <end position="334"/>
    </location>
</feature>
<comment type="subcellular location">
    <subcellularLocation>
        <location evidence="1">Cell inner membrane</location>
        <topology evidence="1">Multi-pass membrane protein</topology>
    </subcellularLocation>
    <subcellularLocation>
        <location evidence="6">Cell membrane</location>
        <topology evidence="6">Multi-pass membrane protein</topology>
    </subcellularLocation>
</comment>
<accession>A0ABW5Z4M4</accession>
<feature type="transmembrane region" description="Helical" evidence="6">
    <location>
        <begin position="346"/>
        <end position="369"/>
    </location>
</feature>
<evidence type="ECO:0000256" key="2">
    <source>
        <dbReference type="ARBA" id="ARBA00022475"/>
    </source>
</evidence>
<evidence type="ECO:0000256" key="1">
    <source>
        <dbReference type="ARBA" id="ARBA00004429"/>
    </source>
</evidence>
<sequence length="443" mass="48108">MNRNEIKRAPVDKWVIEPIKDFINNSTTSGIVLFSAAVIALILANSPLKDAYHDFWATSFSIGFGDHVLTKSLHHWINDGLMAVFFFVVGLELKREIVGGELSNPKNALLPIVAAVGGMVFPALIFLLFNTTGQASQGWGIPMATDIAFALGVLFLLGDRVPIQVKIFLTVLAIADDLGAVLIIAFFYTSQIDFDSLLVGVLFIGVLVFANFIGVRNTLFYGIVGICGVWLAFLMSGVHATIAAVLAAFTIPTNAKINEKQFNVHLNYLLEEFKIAKPNENPTVTTEQLYILEEIRDYSKKALTPLQRLEHSMHPLVSFIIMPIFALCNAGVEINGAMFSNGLSNVTLGVIFGLIGGKLIGVVGGTYLFHKMKWATLPEEITVKHLFGIGLLASIGFTMSLFISELAFKDPTLINQAKVGVLIASVIASIVGFIVMKKASSAQ</sequence>
<keyword evidence="6" id="KW-0050">Antiport</keyword>
<gene>
    <name evidence="6 7" type="primary">nhaA</name>
    <name evidence="7" type="ORF">ACFSX9_03380</name>
</gene>
<keyword evidence="6" id="KW-0739">Sodium transport</keyword>
<keyword evidence="8" id="KW-1185">Reference proteome</keyword>
<feature type="transmembrane region" description="Helical" evidence="6">
    <location>
        <begin position="196"/>
        <end position="213"/>
    </location>
</feature>
<feature type="transmembrane region" description="Helical" evidence="6">
    <location>
        <begin position="381"/>
        <end position="404"/>
    </location>
</feature>
<comment type="caution">
    <text evidence="7">The sequence shown here is derived from an EMBL/GenBank/DDBJ whole genome shotgun (WGS) entry which is preliminary data.</text>
</comment>
<comment type="similarity">
    <text evidence="6">Belongs to the NhaA Na(+)/H(+) (TC 2.A.33) antiporter family.</text>
</comment>
<protein>
    <recommendedName>
        <fullName evidence="6">Na(+)/H(+) antiporter NhaA</fullName>
    </recommendedName>
    <alternativeName>
        <fullName evidence="6">Sodium/proton antiporter NhaA</fullName>
    </alternativeName>
</protein>
<evidence type="ECO:0000313" key="8">
    <source>
        <dbReference type="Proteomes" id="UP001597549"/>
    </source>
</evidence>
<keyword evidence="6" id="KW-0915">Sodium</keyword>
<reference evidence="8" key="1">
    <citation type="journal article" date="2019" name="Int. J. Syst. Evol. Microbiol.">
        <title>The Global Catalogue of Microorganisms (GCM) 10K type strain sequencing project: providing services to taxonomists for standard genome sequencing and annotation.</title>
        <authorList>
            <consortium name="The Broad Institute Genomics Platform"/>
            <consortium name="The Broad Institute Genome Sequencing Center for Infectious Disease"/>
            <person name="Wu L."/>
            <person name="Ma J."/>
        </authorList>
    </citation>
    <scope>NUCLEOTIDE SEQUENCE [LARGE SCALE GENOMIC DNA]</scope>
    <source>
        <strain evidence="8">KCTC 52644</strain>
    </source>
</reference>
<comment type="catalytic activity">
    <reaction evidence="6">
        <text>Na(+)(in) + 2 H(+)(out) = Na(+)(out) + 2 H(+)(in)</text>
        <dbReference type="Rhea" id="RHEA:29251"/>
        <dbReference type="ChEBI" id="CHEBI:15378"/>
        <dbReference type="ChEBI" id="CHEBI:29101"/>
    </reaction>
</comment>
<comment type="function">
    <text evidence="6">Na(+)/H(+) antiporter that extrudes sodium in exchange for external protons.</text>
</comment>
<evidence type="ECO:0000256" key="5">
    <source>
        <dbReference type="ARBA" id="ARBA00023136"/>
    </source>
</evidence>
<dbReference type="PANTHER" id="PTHR30341">
    <property type="entry name" value="SODIUM ION/PROTON ANTIPORTER NHAA-RELATED"/>
    <property type="match status" value="1"/>
</dbReference>
<feature type="transmembrane region" description="Helical" evidence="6">
    <location>
        <begin position="21"/>
        <end position="44"/>
    </location>
</feature>
<evidence type="ECO:0000256" key="4">
    <source>
        <dbReference type="ARBA" id="ARBA00022989"/>
    </source>
</evidence>
<proteinExistence type="inferred from homology"/>
<keyword evidence="6" id="KW-0406">Ion transport</keyword>
<dbReference type="InterPro" id="IPR023171">
    <property type="entry name" value="Na/H_antiporter_dom_sf"/>
</dbReference>
<dbReference type="HAMAP" id="MF_01844">
    <property type="entry name" value="NhaA"/>
    <property type="match status" value="1"/>
</dbReference>
<feature type="transmembrane region" description="Helical" evidence="6">
    <location>
        <begin position="219"/>
        <end position="251"/>
    </location>
</feature>
<dbReference type="RefSeq" id="WP_379804393.1">
    <property type="nucleotide sequence ID" value="NZ_JBHUOL010000006.1"/>
</dbReference>
<feature type="transmembrane region" description="Helical" evidence="6">
    <location>
        <begin position="416"/>
        <end position="436"/>
    </location>
</feature>
<organism evidence="7 8">
    <name type="scientific">Flavobacterium ardleyense</name>
    <dbReference type="NCBI Taxonomy" id="2038737"/>
    <lineage>
        <taxon>Bacteria</taxon>
        <taxon>Pseudomonadati</taxon>
        <taxon>Bacteroidota</taxon>
        <taxon>Flavobacteriia</taxon>
        <taxon>Flavobacteriales</taxon>
        <taxon>Flavobacteriaceae</taxon>
        <taxon>Flavobacterium</taxon>
    </lineage>
</organism>
<dbReference type="Gene3D" id="1.20.1530.10">
    <property type="entry name" value="Na+/H+ antiporter like domain"/>
    <property type="match status" value="1"/>
</dbReference>
<feature type="transmembrane region" description="Helical" evidence="6">
    <location>
        <begin position="141"/>
        <end position="161"/>
    </location>
</feature>
<dbReference type="InterPro" id="IPR004670">
    <property type="entry name" value="NhaA"/>
</dbReference>
<dbReference type="PANTHER" id="PTHR30341:SF0">
    <property type="entry name" value="NA(+)_H(+) ANTIPORTER NHAA"/>
    <property type="match status" value="1"/>
</dbReference>